<dbReference type="PANTHER" id="PTHR43077">
    <property type="entry name" value="TRANSPORT PERMEASE YVFS-RELATED"/>
    <property type="match status" value="1"/>
</dbReference>
<keyword evidence="7" id="KW-0046">Antibiotic resistance</keyword>
<evidence type="ECO:0000256" key="5">
    <source>
        <dbReference type="ARBA" id="ARBA00022989"/>
    </source>
</evidence>
<dbReference type="GO" id="GO:0046677">
    <property type="term" value="P:response to antibiotic"/>
    <property type="evidence" value="ECO:0007669"/>
    <property type="project" value="UniProtKB-KW"/>
</dbReference>
<comment type="subcellular location">
    <subcellularLocation>
        <location evidence="1">Cell membrane</location>
        <topology evidence="1">Multi-pass membrane protein</topology>
    </subcellularLocation>
</comment>
<evidence type="ECO:0000256" key="1">
    <source>
        <dbReference type="ARBA" id="ARBA00004651"/>
    </source>
</evidence>
<comment type="similarity">
    <text evidence="2">Belongs to the ABC-2 integral membrane protein family.</text>
</comment>
<gene>
    <name evidence="10" type="ORF">FGL95_04155</name>
</gene>
<keyword evidence="11" id="KW-1185">Reference proteome</keyword>
<sequence length="272" mass="29068">MTTQVKAKATTRPELSSFQQWWVLTLRLIAPSLRSGEVLTAILAPLVFTVGFFIPLQKVMDLQLGDSISYAQFLMPLIMLQSLSFTGITAAFRASTDAVEGINRRFGAMPIGAAIPLAARMASNMFRCIVSVIAAIICGYVIGFRFTDRIEYTVGFLAFALLVGAALALGGDVLGSLSSSPEATTQILTLPQLILGLLSSGFAPVSIFPSYLQGFVRNQPVSQFSYALRGLGGDPTLGEGVTWGLMGPPLAWAIGMIVVFVPISIRANSRRA</sequence>
<keyword evidence="6 8" id="KW-0472">Membrane</keyword>
<evidence type="ECO:0000256" key="8">
    <source>
        <dbReference type="SAM" id="Phobius"/>
    </source>
</evidence>
<keyword evidence="3" id="KW-1003">Cell membrane</keyword>
<keyword evidence="4 8" id="KW-0812">Transmembrane</keyword>
<protein>
    <submittedName>
        <fullName evidence="10">Antibiotic transporter</fullName>
    </submittedName>
</protein>
<dbReference type="EMBL" id="VCQU01000001">
    <property type="protein sequence ID" value="NMN94230.1"/>
    <property type="molecule type" value="Genomic_DNA"/>
</dbReference>
<comment type="caution">
    <text evidence="10">The sequence shown here is derived from an EMBL/GenBank/DDBJ whole genome shotgun (WGS) entry which is preliminary data.</text>
</comment>
<evidence type="ECO:0000259" key="9">
    <source>
        <dbReference type="Pfam" id="PF12698"/>
    </source>
</evidence>
<reference evidence="10 11" key="1">
    <citation type="submission" date="2019-05" db="EMBL/GenBank/DDBJ databases">
        <authorList>
            <person name="Lee S.D."/>
        </authorList>
    </citation>
    <scope>NUCLEOTIDE SEQUENCE [LARGE SCALE GENOMIC DNA]</scope>
    <source>
        <strain evidence="10 11">YC2-7</strain>
    </source>
</reference>
<feature type="transmembrane region" description="Helical" evidence="8">
    <location>
        <begin position="250"/>
        <end position="267"/>
    </location>
</feature>
<evidence type="ECO:0000256" key="3">
    <source>
        <dbReference type="ARBA" id="ARBA00022475"/>
    </source>
</evidence>
<evidence type="ECO:0000256" key="4">
    <source>
        <dbReference type="ARBA" id="ARBA00022692"/>
    </source>
</evidence>
<dbReference type="RefSeq" id="WP_169584905.1">
    <property type="nucleotide sequence ID" value="NZ_VCQU01000001.1"/>
</dbReference>
<name>A0A848KDJ1_9NOCA</name>
<evidence type="ECO:0000256" key="6">
    <source>
        <dbReference type="ARBA" id="ARBA00023136"/>
    </source>
</evidence>
<dbReference type="Pfam" id="PF12698">
    <property type="entry name" value="ABC2_membrane_3"/>
    <property type="match status" value="1"/>
</dbReference>
<dbReference type="InterPro" id="IPR051328">
    <property type="entry name" value="T7SS_ABC-Transporter"/>
</dbReference>
<evidence type="ECO:0000313" key="10">
    <source>
        <dbReference type="EMBL" id="NMN94230.1"/>
    </source>
</evidence>
<feature type="transmembrane region" description="Helical" evidence="8">
    <location>
        <begin position="152"/>
        <end position="175"/>
    </location>
</feature>
<reference evidence="10 11" key="2">
    <citation type="submission" date="2020-06" db="EMBL/GenBank/DDBJ databases">
        <title>Antribacter stalactiti gen. nov., sp. nov., a new member of the family Nacardiaceae isolated from a cave.</title>
        <authorList>
            <person name="Kim I.S."/>
        </authorList>
    </citation>
    <scope>NUCLEOTIDE SEQUENCE [LARGE SCALE GENOMIC DNA]</scope>
    <source>
        <strain evidence="10 11">YC2-7</strain>
    </source>
</reference>
<keyword evidence="5 8" id="KW-1133">Transmembrane helix</keyword>
<dbReference type="InterPro" id="IPR013525">
    <property type="entry name" value="ABC2_TM"/>
</dbReference>
<feature type="transmembrane region" description="Helical" evidence="8">
    <location>
        <begin position="68"/>
        <end position="90"/>
    </location>
</feature>
<dbReference type="AlphaFoldDB" id="A0A848KDJ1"/>
<feature type="transmembrane region" description="Helical" evidence="8">
    <location>
        <begin position="187"/>
        <end position="208"/>
    </location>
</feature>
<feature type="domain" description="ABC-2 type transporter transmembrane" evidence="9">
    <location>
        <begin position="68"/>
        <end position="265"/>
    </location>
</feature>
<proteinExistence type="inferred from homology"/>
<dbReference type="InterPro" id="IPR000412">
    <property type="entry name" value="ABC_2_transport"/>
</dbReference>
<feature type="transmembrane region" description="Helical" evidence="8">
    <location>
        <begin position="126"/>
        <end position="146"/>
    </location>
</feature>
<evidence type="ECO:0000313" key="11">
    <source>
        <dbReference type="Proteomes" id="UP000535543"/>
    </source>
</evidence>
<organism evidence="10 11">
    <name type="scientific">Antrihabitans stalactiti</name>
    <dbReference type="NCBI Taxonomy" id="2584121"/>
    <lineage>
        <taxon>Bacteria</taxon>
        <taxon>Bacillati</taxon>
        <taxon>Actinomycetota</taxon>
        <taxon>Actinomycetes</taxon>
        <taxon>Mycobacteriales</taxon>
        <taxon>Nocardiaceae</taxon>
        <taxon>Antrihabitans</taxon>
    </lineage>
</organism>
<dbReference type="PIRSF" id="PIRSF006648">
    <property type="entry name" value="DrrB"/>
    <property type="match status" value="1"/>
</dbReference>
<evidence type="ECO:0000256" key="7">
    <source>
        <dbReference type="ARBA" id="ARBA00023251"/>
    </source>
</evidence>
<evidence type="ECO:0000256" key="2">
    <source>
        <dbReference type="ARBA" id="ARBA00007783"/>
    </source>
</evidence>
<dbReference type="GO" id="GO:0140359">
    <property type="term" value="F:ABC-type transporter activity"/>
    <property type="evidence" value="ECO:0007669"/>
    <property type="project" value="InterPro"/>
</dbReference>
<dbReference type="GO" id="GO:0043190">
    <property type="term" value="C:ATP-binding cassette (ABC) transporter complex"/>
    <property type="evidence" value="ECO:0007669"/>
    <property type="project" value="InterPro"/>
</dbReference>
<dbReference type="Proteomes" id="UP000535543">
    <property type="component" value="Unassembled WGS sequence"/>
</dbReference>
<accession>A0A848KDJ1</accession>
<feature type="transmembrane region" description="Helical" evidence="8">
    <location>
        <begin position="38"/>
        <end position="56"/>
    </location>
</feature>
<dbReference type="PANTHER" id="PTHR43077:SF8">
    <property type="entry name" value="DOXORUBICIN RESISTANCE ABC TRANSPORTER PERMEASE PROTEIN DRRB"/>
    <property type="match status" value="1"/>
</dbReference>